<sequence>MGSPFAGNYPEMIALCLAAFDRGGPAAPLDLLEAMMSLPGVEMHTPEHHFMVPAALLTAAHSVSGRDRSALELDLNAALTRSKRVPGGSCGDCGCCGAAVGAGIFAALWLKTNPKSTVRWADANRFTAWCLEYIATVDGPRCCKRVSYLALEAAVPLAKEVLGVDLGQRPRPACTRFAQNAECLHTACPYFPSRKA</sequence>
<feature type="domain" description="DUF5714" evidence="1">
    <location>
        <begin position="27"/>
        <end position="191"/>
    </location>
</feature>
<comment type="caution">
    <text evidence="2">The sequence shown here is derived from an EMBL/GenBank/DDBJ whole genome shotgun (WGS) entry which is preliminary data.</text>
</comment>
<dbReference type="EMBL" id="DYUC01000117">
    <property type="protein sequence ID" value="HJG87684.1"/>
    <property type="molecule type" value="Genomic_DNA"/>
</dbReference>
<gene>
    <name evidence="2" type="ORF">K8V01_11815</name>
</gene>
<evidence type="ECO:0000313" key="2">
    <source>
        <dbReference type="EMBL" id="HJG87684.1"/>
    </source>
</evidence>
<dbReference type="Pfam" id="PF18978">
    <property type="entry name" value="DUF5714"/>
    <property type="match status" value="1"/>
</dbReference>
<name>A0A921STX4_9FIRM</name>
<dbReference type="AlphaFoldDB" id="A0A921STX4"/>
<dbReference type="Proteomes" id="UP000760668">
    <property type="component" value="Unassembled WGS sequence"/>
</dbReference>
<evidence type="ECO:0000259" key="1">
    <source>
        <dbReference type="Pfam" id="PF18978"/>
    </source>
</evidence>
<dbReference type="RefSeq" id="WP_295369957.1">
    <property type="nucleotide sequence ID" value="NZ_DYUC01000117.1"/>
</dbReference>
<protein>
    <submittedName>
        <fullName evidence="2">DUF5714 domain-containing protein</fullName>
    </submittedName>
</protein>
<reference evidence="2" key="1">
    <citation type="journal article" date="2021" name="PeerJ">
        <title>Extensive microbial diversity within the chicken gut microbiome revealed by metagenomics and culture.</title>
        <authorList>
            <person name="Gilroy R."/>
            <person name="Ravi A."/>
            <person name="Getino M."/>
            <person name="Pursley I."/>
            <person name="Horton D.L."/>
            <person name="Alikhan N.F."/>
            <person name="Baker D."/>
            <person name="Gharbi K."/>
            <person name="Hall N."/>
            <person name="Watson M."/>
            <person name="Adriaenssens E.M."/>
            <person name="Foster-Nyarko E."/>
            <person name="Jarju S."/>
            <person name="Secka A."/>
            <person name="Antonio M."/>
            <person name="Oren A."/>
            <person name="Chaudhuri R.R."/>
            <person name="La Ragione R."/>
            <person name="Hildebrand F."/>
            <person name="Pallen M.J."/>
        </authorList>
    </citation>
    <scope>NUCLEOTIDE SEQUENCE</scope>
    <source>
        <strain evidence="2">CHK179-5677</strain>
    </source>
</reference>
<organism evidence="2 3">
    <name type="scientific">Pseudoflavonifractor capillosus</name>
    <dbReference type="NCBI Taxonomy" id="106588"/>
    <lineage>
        <taxon>Bacteria</taxon>
        <taxon>Bacillati</taxon>
        <taxon>Bacillota</taxon>
        <taxon>Clostridia</taxon>
        <taxon>Eubacteriales</taxon>
        <taxon>Oscillospiraceae</taxon>
        <taxon>Pseudoflavonifractor</taxon>
    </lineage>
</organism>
<proteinExistence type="predicted"/>
<reference evidence="2" key="2">
    <citation type="submission" date="2021-09" db="EMBL/GenBank/DDBJ databases">
        <authorList>
            <person name="Gilroy R."/>
        </authorList>
    </citation>
    <scope>NUCLEOTIDE SEQUENCE</scope>
    <source>
        <strain evidence="2">CHK179-5677</strain>
    </source>
</reference>
<accession>A0A921STX4</accession>
<evidence type="ECO:0000313" key="3">
    <source>
        <dbReference type="Proteomes" id="UP000760668"/>
    </source>
</evidence>
<dbReference type="InterPro" id="IPR043768">
    <property type="entry name" value="DUF5714"/>
</dbReference>